<proteinExistence type="predicted"/>
<name>N6U9L7_DENPD</name>
<dbReference type="Gene3D" id="3.90.280.10">
    <property type="entry name" value="PEBP-like"/>
    <property type="match status" value="1"/>
</dbReference>
<dbReference type="Proteomes" id="UP000019118">
    <property type="component" value="Unassembled WGS sequence"/>
</dbReference>
<dbReference type="PANTHER" id="PTHR11362">
    <property type="entry name" value="PHOSPHATIDYLETHANOLAMINE-BINDING PROTEIN"/>
    <property type="match status" value="1"/>
</dbReference>
<protein>
    <recommendedName>
        <fullName evidence="5">Phosphatidylethanolamine-binding protein</fullName>
    </recommendedName>
</protein>
<dbReference type="InterPro" id="IPR008914">
    <property type="entry name" value="PEBP"/>
</dbReference>
<dbReference type="HOGENOM" id="CLU_043994_5_1_1"/>
<accession>N6U9L7</accession>
<evidence type="ECO:0008006" key="5">
    <source>
        <dbReference type="Google" id="ProtNLM"/>
    </source>
</evidence>
<feature type="non-terminal residue" evidence="2">
    <location>
        <position position="1"/>
    </location>
</feature>
<reference evidence="2 4" key="1">
    <citation type="journal article" date="2013" name="Genome Biol.">
        <title>Draft genome of the mountain pine beetle, Dendroctonus ponderosae Hopkins, a major forest pest.</title>
        <authorList>
            <person name="Keeling C.I."/>
            <person name="Yuen M.M."/>
            <person name="Liao N.Y."/>
            <person name="Docking T.R."/>
            <person name="Chan S.K."/>
            <person name="Taylor G.A."/>
            <person name="Palmquist D.L."/>
            <person name="Jackman S.D."/>
            <person name="Nguyen A."/>
            <person name="Li M."/>
            <person name="Henderson H."/>
            <person name="Janes J.K."/>
            <person name="Zhao Y."/>
            <person name="Pandoh P."/>
            <person name="Moore R."/>
            <person name="Sperling F.A."/>
            <person name="Huber D.P."/>
            <person name="Birol I."/>
            <person name="Jones S.J."/>
            <person name="Bohlmann J."/>
        </authorList>
    </citation>
    <scope>NUCLEOTIDE SEQUENCE</scope>
</reference>
<dbReference type="Pfam" id="PF01161">
    <property type="entry name" value="PBP"/>
    <property type="match status" value="1"/>
</dbReference>
<dbReference type="EMBL" id="KB740948">
    <property type="protein sequence ID" value="ENN77341.1"/>
    <property type="molecule type" value="Genomic_DNA"/>
</dbReference>
<gene>
    <name evidence="3" type="primary">109537390</name>
    <name evidence="2" type="ORF">YQE_06167</name>
</gene>
<evidence type="ECO:0000256" key="1">
    <source>
        <dbReference type="SAM" id="SignalP"/>
    </source>
</evidence>
<reference evidence="3" key="2">
    <citation type="submission" date="2024-08" db="UniProtKB">
        <authorList>
            <consortium name="EnsemblMetazoa"/>
        </authorList>
    </citation>
    <scope>IDENTIFICATION</scope>
</reference>
<dbReference type="InterPro" id="IPR036610">
    <property type="entry name" value="PEBP-like_sf"/>
</dbReference>
<dbReference type="CDD" id="cd00866">
    <property type="entry name" value="PEBP_euk"/>
    <property type="match status" value="1"/>
</dbReference>
<dbReference type="KEGG" id="dpa:109537390"/>
<dbReference type="InterPro" id="IPR035810">
    <property type="entry name" value="PEBP_euk"/>
</dbReference>
<dbReference type="MEROPS" id="I51.002"/>
<feature type="signal peptide" evidence="1">
    <location>
        <begin position="1"/>
        <end position="18"/>
    </location>
</feature>
<sequence>MGAFVLLLLAVAVFAVNAANNSNPVVKAFTENQLVPDILPQAPDALLDVEYKKSGKVVSLGNEIAPVDVREAPQVTFKADAKDFYTLQFVDPDAPSRTNATKRSVNHWLVVNIPASDVSKGQTLTEYLGSGPPKGSGLHRYIFLLYRQPGKLTFDEKLISSEELTGRPLHSAQKFAENYKLELQAGNFYQAQYDDSVLELQKRLNIAPAPV</sequence>
<organism evidence="2">
    <name type="scientific">Dendroctonus ponderosae</name>
    <name type="common">Mountain pine beetle</name>
    <dbReference type="NCBI Taxonomy" id="77166"/>
    <lineage>
        <taxon>Eukaryota</taxon>
        <taxon>Metazoa</taxon>
        <taxon>Ecdysozoa</taxon>
        <taxon>Arthropoda</taxon>
        <taxon>Hexapoda</taxon>
        <taxon>Insecta</taxon>
        <taxon>Pterygota</taxon>
        <taxon>Neoptera</taxon>
        <taxon>Endopterygota</taxon>
        <taxon>Coleoptera</taxon>
        <taxon>Polyphaga</taxon>
        <taxon>Cucujiformia</taxon>
        <taxon>Curculionidae</taxon>
        <taxon>Scolytinae</taxon>
        <taxon>Dendroctonus</taxon>
    </lineage>
</organism>
<evidence type="ECO:0000313" key="4">
    <source>
        <dbReference type="Proteomes" id="UP000019118"/>
    </source>
</evidence>
<evidence type="ECO:0000313" key="2">
    <source>
        <dbReference type="EMBL" id="ENN77341.1"/>
    </source>
</evidence>
<keyword evidence="4" id="KW-1185">Reference proteome</keyword>
<dbReference type="EnsemblMetazoa" id="XM_019904084.1">
    <property type="protein sequence ID" value="XP_019759643.1"/>
    <property type="gene ID" value="LOC109537390"/>
</dbReference>
<evidence type="ECO:0000313" key="3">
    <source>
        <dbReference type="EnsemblMetazoa" id="XP_019759643.1"/>
    </source>
</evidence>
<dbReference type="PANTHER" id="PTHR11362:SF82">
    <property type="entry name" value="PHOSPHATIDYLETHANOLAMINE-BINDING PROTEIN 4"/>
    <property type="match status" value="1"/>
</dbReference>
<feature type="chain" id="PRO_5010971996" description="Phosphatidylethanolamine-binding protein" evidence="1">
    <location>
        <begin position="19"/>
        <end position="211"/>
    </location>
</feature>
<dbReference type="OrthoDB" id="2506647at2759"/>
<dbReference type="OMA" id="KLAFCAM"/>
<dbReference type="SUPFAM" id="SSF49777">
    <property type="entry name" value="PEBP-like"/>
    <property type="match status" value="1"/>
</dbReference>
<dbReference type="AlphaFoldDB" id="N6U9L7"/>
<keyword evidence="1" id="KW-0732">Signal</keyword>